<gene>
    <name evidence="1" type="ORF">EVAR_30843_1</name>
</gene>
<evidence type="ECO:0000313" key="2">
    <source>
        <dbReference type="Proteomes" id="UP000299102"/>
    </source>
</evidence>
<protein>
    <submittedName>
        <fullName evidence="1">Uncharacterized protein</fullName>
    </submittedName>
</protein>
<dbReference type="AlphaFoldDB" id="A0A4C1XUD8"/>
<dbReference type="Proteomes" id="UP000299102">
    <property type="component" value="Unassembled WGS sequence"/>
</dbReference>
<proteinExistence type="predicted"/>
<organism evidence="1 2">
    <name type="scientific">Eumeta variegata</name>
    <name type="common">Bagworm moth</name>
    <name type="synonym">Eumeta japonica</name>
    <dbReference type="NCBI Taxonomy" id="151549"/>
    <lineage>
        <taxon>Eukaryota</taxon>
        <taxon>Metazoa</taxon>
        <taxon>Ecdysozoa</taxon>
        <taxon>Arthropoda</taxon>
        <taxon>Hexapoda</taxon>
        <taxon>Insecta</taxon>
        <taxon>Pterygota</taxon>
        <taxon>Neoptera</taxon>
        <taxon>Endopterygota</taxon>
        <taxon>Lepidoptera</taxon>
        <taxon>Glossata</taxon>
        <taxon>Ditrysia</taxon>
        <taxon>Tineoidea</taxon>
        <taxon>Psychidae</taxon>
        <taxon>Oiketicinae</taxon>
        <taxon>Eumeta</taxon>
    </lineage>
</organism>
<dbReference type="EMBL" id="BGZK01000939">
    <property type="protein sequence ID" value="GBP65785.1"/>
    <property type="molecule type" value="Genomic_DNA"/>
</dbReference>
<reference evidence="1 2" key="1">
    <citation type="journal article" date="2019" name="Commun. Biol.">
        <title>The bagworm genome reveals a unique fibroin gene that provides high tensile strength.</title>
        <authorList>
            <person name="Kono N."/>
            <person name="Nakamura H."/>
            <person name="Ohtoshi R."/>
            <person name="Tomita M."/>
            <person name="Numata K."/>
            <person name="Arakawa K."/>
        </authorList>
    </citation>
    <scope>NUCLEOTIDE SEQUENCE [LARGE SCALE GENOMIC DNA]</scope>
</reference>
<keyword evidence="2" id="KW-1185">Reference proteome</keyword>
<comment type="caution">
    <text evidence="1">The sequence shown here is derived from an EMBL/GenBank/DDBJ whole genome shotgun (WGS) entry which is preliminary data.</text>
</comment>
<evidence type="ECO:0000313" key="1">
    <source>
        <dbReference type="EMBL" id="GBP65785.1"/>
    </source>
</evidence>
<accession>A0A4C1XUD8</accession>
<sequence length="90" mass="9862">MGTEYVLPAHGACCGGAKGVGRSTCDSSQPGRLPNGAVYKGFSYKWTYHLSLRAILDHPPRKGLLDNAMFQFVLAATTEPLFSNGYRFYE</sequence>
<name>A0A4C1XUD8_EUMVA</name>